<dbReference type="InterPro" id="IPR050366">
    <property type="entry name" value="BP-dependent_transpt_permease"/>
</dbReference>
<dbReference type="GO" id="GO:0055085">
    <property type="term" value="P:transmembrane transport"/>
    <property type="evidence" value="ECO:0007669"/>
    <property type="project" value="InterPro"/>
</dbReference>
<dbReference type="CDD" id="cd06261">
    <property type="entry name" value="TM_PBP2"/>
    <property type="match status" value="1"/>
</dbReference>
<comment type="subcellular location">
    <subcellularLocation>
        <location evidence="1 7">Cell membrane</location>
        <topology evidence="1 7">Multi-pass membrane protein</topology>
    </subcellularLocation>
</comment>
<dbReference type="RefSeq" id="WP_176163863.1">
    <property type="nucleotide sequence ID" value="NZ_CP054929.1"/>
</dbReference>
<dbReference type="PANTHER" id="PTHR43386:SF6">
    <property type="entry name" value="ABC TRANSPORTER PERMEASE PROTEIN"/>
    <property type="match status" value="1"/>
</dbReference>
<dbReference type="Pfam" id="PF12911">
    <property type="entry name" value="OppC_N"/>
    <property type="match status" value="1"/>
</dbReference>
<feature type="transmembrane region" description="Helical" evidence="7">
    <location>
        <begin position="251"/>
        <end position="269"/>
    </location>
</feature>
<feature type="transmembrane region" description="Helical" evidence="7">
    <location>
        <begin position="199"/>
        <end position="216"/>
    </location>
</feature>
<dbReference type="EMBL" id="CP054929">
    <property type="protein sequence ID" value="QKW52157.1"/>
    <property type="molecule type" value="Genomic_DNA"/>
</dbReference>
<dbReference type="SUPFAM" id="SSF161098">
    <property type="entry name" value="MetI-like"/>
    <property type="match status" value="1"/>
</dbReference>
<evidence type="ECO:0000313" key="10">
    <source>
        <dbReference type="EMBL" id="QKW52157.1"/>
    </source>
</evidence>
<keyword evidence="3" id="KW-1003">Cell membrane</keyword>
<dbReference type="PANTHER" id="PTHR43386">
    <property type="entry name" value="OLIGOPEPTIDE TRANSPORT SYSTEM PERMEASE PROTEIN APPC"/>
    <property type="match status" value="1"/>
</dbReference>
<feature type="transmembrane region" description="Helical" evidence="7">
    <location>
        <begin position="175"/>
        <end position="193"/>
    </location>
</feature>
<dbReference type="Proteomes" id="UP000509303">
    <property type="component" value="Chromosome"/>
</dbReference>
<evidence type="ECO:0000256" key="3">
    <source>
        <dbReference type="ARBA" id="ARBA00022475"/>
    </source>
</evidence>
<evidence type="ECO:0000256" key="6">
    <source>
        <dbReference type="ARBA" id="ARBA00023136"/>
    </source>
</evidence>
<feature type="transmembrane region" description="Helical" evidence="7">
    <location>
        <begin position="305"/>
        <end position="326"/>
    </location>
</feature>
<reference evidence="10 11" key="1">
    <citation type="submission" date="2020-06" db="EMBL/GenBank/DDBJ databases">
        <title>Genome mining for natural products.</title>
        <authorList>
            <person name="Zhang B."/>
            <person name="Shi J."/>
            <person name="Ge H."/>
        </authorList>
    </citation>
    <scope>NUCLEOTIDE SEQUENCE [LARGE SCALE GENOMIC DNA]</scope>
    <source>
        <strain evidence="10 11">NA00687</strain>
    </source>
</reference>
<proteinExistence type="inferred from homology"/>
<protein>
    <submittedName>
        <fullName evidence="10">ABC transporter permease</fullName>
    </submittedName>
</protein>
<evidence type="ECO:0000256" key="2">
    <source>
        <dbReference type="ARBA" id="ARBA00022448"/>
    </source>
</evidence>
<dbReference type="InterPro" id="IPR035906">
    <property type="entry name" value="MetI-like_sf"/>
</dbReference>
<keyword evidence="2 7" id="KW-0813">Transport</keyword>
<evidence type="ECO:0000313" key="11">
    <source>
        <dbReference type="Proteomes" id="UP000509303"/>
    </source>
</evidence>
<evidence type="ECO:0000256" key="8">
    <source>
        <dbReference type="SAM" id="MobiDB-lite"/>
    </source>
</evidence>
<organism evidence="10 11">
    <name type="scientific">Streptomyces buecherae</name>
    <dbReference type="NCBI Taxonomy" id="2763006"/>
    <lineage>
        <taxon>Bacteria</taxon>
        <taxon>Bacillati</taxon>
        <taxon>Actinomycetota</taxon>
        <taxon>Actinomycetes</taxon>
        <taxon>Kitasatosporales</taxon>
        <taxon>Streptomycetaceae</taxon>
        <taxon>Streptomyces</taxon>
    </lineage>
</organism>
<dbReference type="InterPro" id="IPR000515">
    <property type="entry name" value="MetI-like"/>
</dbReference>
<feature type="compositionally biased region" description="Low complexity" evidence="8">
    <location>
        <begin position="13"/>
        <end position="28"/>
    </location>
</feature>
<feature type="transmembrane region" description="Helical" evidence="7">
    <location>
        <begin position="139"/>
        <end position="163"/>
    </location>
</feature>
<evidence type="ECO:0000256" key="1">
    <source>
        <dbReference type="ARBA" id="ARBA00004651"/>
    </source>
</evidence>
<sequence length="335" mass="35841">MPEIYDNPQSGPGTRAGNAAVAADRGATPTSPKAPAAGPSPEDKVREEKARSLWGDAWRDLRRNPYFIISSFLVVLLVFIALFPGWFTSTDPRDADLTNHFLKKPELGSFFTADWFGYDNQGRSIYARVIYGTRASIQVGVGVTVIVTVVGGLMGMLAGYFGGWLDALLSRITDVFFGIPFLLGALVVLNAFTDRSVPVVIGALAFLGWTQIARVMRGSVITTKQADYVVAAKALGAGTSRILIKHILPNAMAPVIVVATIALGGYISAEATLSYLGMGLAEPTVSWGIDISSASKVVRNNPHALFFPAGMLTLTVFAFIMLGDAVRDALDPKLR</sequence>
<keyword evidence="6 7" id="KW-0472">Membrane</keyword>
<dbReference type="Gene3D" id="1.10.3720.10">
    <property type="entry name" value="MetI-like"/>
    <property type="match status" value="1"/>
</dbReference>
<keyword evidence="11" id="KW-1185">Reference proteome</keyword>
<keyword evidence="4 7" id="KW-0812">Transmembrane</keyword>
<comment type="similarity">
    <text evidence="7">Belongs to the binding-protein-dependent transport system permease family.</text>
</comment>
<dbReference type="AlphaFoldDB" id="A0A7H8NCB8"/>
<feature type="transmembrane region" description="Helical" evidence="7">
    <location>
        <begin position="66"/>
        <end position="87"/>
    </location>
</feature>
<dbReference type="GO" id="GO:0005886">
    <property type="term" value="C:plasma membrane"/>
    <property type="evidence" value="ECO:0007669"/>
    <property type="project" value="UniProtKB-SubCell"/>
</dbReference>
<accession>A0A7H8NCB8</accession>
<feature type="domain" description="ABC transmembrane type-1" evidence="9">
    <location>
        <begin position="133"/>
        <end position="323"/>
    </location>
</feature>
<gene>
    <name evidence="10" type="ORF">HUT08_24410</name>
</gene>
<evidence type="ECO:0000259" key="9">
    <source>
        <dbReference type="PROSITE" id="PS50928"/>
    </source>
</evidence>
<keyword evidence="5 7" id="KW-1133">Transmembrane helix</keyword>
<dbReference type="PROSITE" id="PS50928">
    <property type="entry name" value="ABC_TM1"/>
    <property type="match status" value="1"/>
</dbReference>
<dbReference type="InterPro" id="IPR025966">
    <property type="entry name" value="OppC_N"/>
</dbReference>
<dbReference type="Pfam" id="PF00528">
    <property type="entry name" value="BPD_transp_1"/>
    <property type="match status" value="1"/>
</dbReference>
<feature type="region of interest" description="Disordered" evidence="8">
    <location>
        <begin position="1"/>
        <end position="48"/>
    </location>
</feature>
<evidence type="ECO:0000256" key="4">
    <source>
        <dbReference type="ARBA" id="ARBA00022692"/>
    </source>
</evidence>
<evidence type="ECO:0000256" key="5">
    <source>
        <dbReference type="ARBA" id="ARBA00022989"/>
    </source>
</evidence>
<name>A0A7H8NCB8_9ACTN</name>
<evidence type="ECO:0000256" key="7">
    <source>
        <dbReference type="RuleBase" id="RU363032"/>
    </source>
</evidence>